<feature type="coiled-coil region" evidence="1">
    <location>
        <begin position="214"/>
        <end position="276"/>
    </location>
</feature>
<dbReference type="PANTHER" id="PTHR33352:SF3">
    <property type="entry name" value="SLR1612 PROTEIN"/>
    <property type="match status" value="1"/>
</dbReference>
<sequence>MTRSLNQTEPNIVWEKLPDDYILPDEPVESILQPLLAFALSESLDLAGLITSVMLIASNMGLCAKINGKTVIKAPDWFFVPQVLPLSEGKIRRSYTPYTEGDLPEIVMEFLSETDAGEYSNNSTYPYGKLYYYEQILKVPFYIIFDPSLPLLEVRHLQSGTYVLLQPNQQGRYYIPCFDLFLGVWAGTRQQILANWLRWWDHSGNMLLWGSEEIAIAQQTLEQERQRVELERQRVEQERQRAELERQRAEQERQRAELERQRASDLEAELKRYRQQFGELP</sequence>
<dbReference type="AlphaFoldDB" id="A0A2T1LX62"/>
<evidence type="ECO:0000256" key="1">
    <source>
        <dbReference type="SAM" id="Coils"/>
    </source>
</evidence>
<keyword evidence="1" id="KW-0175">Coiled coil</keyword>
<dbReference type="EMBL" id="PXOH01000012">
    <property type="protein sequence ID" value="PSF36758.1"/>
    <property type="molecule type" value="Genomic_DNA"/>
</dbReference>
<dbReference type="InterPro" id="IPR008538">
    <property type="entry name" value="Uma2"/>
</dbReference>
<dbReference type="RefSeq" id="WP_106457189.1">
    <property type="nucleotide sequence ID" value="NZ_PXOH01000012.1"/>
</dbReference>
<name>A0A2T1LX62_9CHRO</name>
<keyword evidence="4" id="KW-1185">Reference proteome</keyword>
<comment type="caution">
    <text evidence="3">The sequence shown here is derived from an EMBL/GenBank/DDBJ whole genome shotgun (WGS) entry which is preliminary data.</text>
</comment>
<dbReference type="Proteomes" id="UP000239001">
    <property type="component" value="Unassembled WGS sequence"/>
</dbReference>
<feature type="domain" description="Putative restriction endonuclease" evidence="2">
    <location>
        <begin position="73"/>
        <end position="176"/>
    </location>
</feature>
<dbReference type="PANTHER" id="PTHR33352">
    <property type="entry name" value="SLR1095 PROTEIN"/>
    <property type="match status" value="1"/>
</dbReference>
<protein>
    <recommendedName>
        <fullName evidence="2">Putative restriction endonuclease domain-containing protein</fullName>
    </recommendedName>
</protein>
<reference evidence="3 4" key="1">
    <citation type="submission" date="2018-03" db="EMBL/GenBank/DDBJ databases">
        <title>The ancient ancestry and fast evolution of plastids.</title>
        <authorList>
            <person name="Moore K.R."/>
            <person name="Magnabosco C."/>
            <person name="Momper L."/>
            <person name="Gold D.A."/>
            <person name="Bosak T."/>
            <person name="Fournier G.P."/>
        </authorList>
    </citation>
    <scope>NUCLEOTIDE SEQUENCE [LARGE SCALE GENOMIC DNA]</scope>
    <source>
        <strain evidence="3 4">CCALA 016</strain>
    </source>
</reference>
<accession>A0A2T1LX62</accession>
<organism evidence="3 4">
    <name type="scientific">Aphanothece hegewaldii CCALA 016</name>
    <dbReference type="NCBI Taxonomy" id="2107694"/>
    <lineage>
        <taxon>Bacteria</taxon>
        <taxon>Bacillati</taxon>
        <taxon>Cyanobacteriota</taxon>
        <taxon>Cyanophyceae</taxon>
        <taxon>Oscillatoriophycideae</taxon>
        <taxon>Chroococcales</taxon>
        <taxon>Aphanothecaceae</taxon>
        <taxon>Aphanothece</taxon>
    </lineage>
</organism>
<dbReference type="OrthoDB" id="449360at2"/>
<dbReference type="Pfam" id="PF05685">
    <property type="entry name" value="Uma2"/>
    <property type="match status" value="1"/>
</dbReference>
<gene>
    <name evidence="3" type="ORF">C7H19_12370</name>
</gene>
<reference evidence="3 4" key="2">
    <citation type="submission" date="2018-03" db="EMBL/GenBank/DDBJ databases">
        <authorList>
            <person name="Keele B.F."/>
        </authorList>
    </citation>
    <scope>NUCLEOTIDE SEQUENCE [LARGE SCALE GENOMIC DNA]</scope>
    <source>
        <strain evidence="3 4">CCALA 016</strain>
    </source>
</reference>
<proteinExistence type="predicted"/>
<evidence type="ECO:0000313" key="3">
    <source>
        <dbReference type="EMBL" id="PSF36758.1"/>
    </source>
</evidence>
<evidence type="ECO:0000313" key="4">
    <source>
        <dbReference type="Proteomes" id="UP000239001"/>
    </source>
</evidence>
<evidence type="ECO:0000259" key="2">
    <source>
        <dbReference type="Pfam" id="PF05685"/>
    </source>
</evidence>